<dbReference type="InterPro" id="IPR014729">
    <property type="entry name" value="Rossmann-like_a/b/a_fold"/>
</dbReference>
<reference evidence="10 11" key="1">
    <citation type="submission" date="2017-01" db="EMBL/GenBank/DDBJ databases">
        <title>Complete genome of Lacinutrix venerupis DOK2-8 isolated from seawater in Dokdo.</title>
        <authorList>
            <person name="Chi W.-J."/>
            <person name="Kim J.H."/>
        </authorList>
    </citation>
    <scope>NUCLEOTIDE SEQUENCE [LARGE SCALE GENOMIC DNA]</scope>
    <source>
        <strain evidence="10 11">DOK2-8</strain>
    </source>
</reference>
<name>A0AAC9LLR9_9FLAO</name>
<accession>A0AAC9LLR9</accession>
<dbReference type="Gene3D" id="3.40.50.620">
    <property type="entry name" value="HUPs"/>
    <property type="match status" value="1"/>
</dbReference>
<proteinExistence type="inferred from homology"/>
<keyword evidence="6 8" id="KW-0067">ATP-binding</keyword>
<evidence type="ECO:0000313" key="10">
    <source>
        <dbReference type="EMBL" id="APY00449.1"/>
    </source>
</evidence>
<feature type="domain" description="Lysidine-tRNA(Ile) synthetase C-terminal" evidence="9">
    <location>
        <begin position="362"/>
        <end position="434"/>
    </location>
</feature>
<dbReference type="EC" id="6.3.4.19" evidence="8"/>
<comment type="domain">
    <text evidence="8">The N-terminal region contains the highly conserved SGGXDS motif, predicted to be a P-loop motif involved in ATP binding.</text>
</comment>
<dbReference type="RefSeq" id="WP_076733355.1">
    <property type="nucleotide sequence ID" value="NZ_CP019352.1"/>
</dbReference>
<dbReference type="HAMAP" id="MF_01161">
    <property type="entry name" value="tRNA_Ile_lys_synt"/>
    <property type="match status" value="1"/>
</dbReference>
<dbReference type="SUPFAM" id="SSF52402">
    <property type="entry name" value="Adenine nucleotide alpha hydrolases-like"/>
    <property type="match status" value="1"/>
</dbReference>
<evidence type="ECO:0000256" key="7">
    <source>
        <dbReference type="ARBA" id="ARBA00048539"/>
    </source>
</evidence>
<dbReference type="CDD" id="cd01992">
    <property type="entry name" value="TilS_N"/>
    <property type="match status" value="1"/>
</dbReference>
<evidence type="ECO:0000313" key="11">
    <source>
        <dbReference type="Proteomes" id="UP000187506"/>
    </source>
</evidence>
<dbReference type="SUPFAM" id="SSF56037">
    <property type="entry name" value="PheT/TilS domain"/>
    <property type="match status" value="1"/>
</dbReference>
<dbReference type="PANTHER" id="PTHR43033:SF1">
    <property type="entry name" value="TRNA(ILE)-LYSIDINE SYNTHASE-RELATED"/>
    <property type="match status" value="1"/>
</dbReference>
<evidence type="ECO:0000256" key="8">
    <source>
        <dbReference type="HAMAP-Rule" id="MF_01161"/>
    </source>
</evidence>
<evidence type="ECO:0000259" key="9">
    <source>
        <dbReference type="SMART" id="SM00977"/>
    </source>
</evidence>
<evidence type="ECO:0000256" key="6">
    <source>
        <dbReference type="ARBA" id="ARBA00022840"/>
    </source>
</evidence>
<dbReference type="InterPro" id="IPR012094">
    <property type="entry name" value="tRNA_Ile_lys_synt"/>
</dbReference>
<dbReference type="AlphaFoldDB" id="A0AAC9LLR9"/>
<keyword evidence="5 8" id="KW-0547">Nucleotide-binding</keyword>
<dbReference type="EMBL" id="CP019352">
    <property type="protein sequence ID" value="APY00449.1"/>
    <property type="molecule type" value="Genomic_DNA"/>
</dbReference>
<keyword evidence="4 8" id="KW-0819">tRNA processing</keyword>
<keyword evidence="2 8" id="KW-0963">Cytoplasm</keyword>
<evidence type="ECO:0000256" key="2">
    <source>
        <dbReference type="ARBA" id="ARBA00022490"/>
    </source>
</evidence>
<dbReference type="Pfam" id="PF01171">
    <property type="entry name" value="ATP_bind_3"/>
    <property type="match status" value="1"/>
</dbReference>
<dbReference type="PANTHER" id="PTHR43033">
    <property type="entry name" value="TRNA(ILE)-LYSIDINE SYNTHASE-RELATED"/>
    <property type="match status" value="1"/>
</dbReference>
<dbReference type="InterPro" id="IPR011063">
    <property type="entry name" value="TilS/TtcA_N"/>
</dbReference>
<dbReference type="GO" id="GO:0005737">
    <property type="term" value="C:cytoplasm"/>
    <property type="evidence" value="ECO:0007669"/>
    <property type="project" value="UniProtKB-SubCell"/>
</dbReference>
<dbReference type="InterPro" id="IPR012795">
    <property type="entry name" value="tRNA_Ile_lys_synt_N"/>
</dbReference>
<protein>
    <recommendedName>
        <fullName evidence="8">tRNA(Ile)-lysidine synthase</fullName>
        <ecNumber evidence="8">6.3.4.19</ecNumber>
    </recommendedName>
    <alternativeName>
        <fullName evidence="8">tRNA(Ile)-2-lysyl-cytidine synthase</fullName>
    </alternativeName>
    <alternativeName>
        <fullName evidence="8">tRNA(Ile)-lysidine synthetase</fullName>
    </alternativeName>
</protein>
<dbReference type="Pfam" id="PF11734">
    <property type="entry name" value="TilS_C"/>
    <property type="match status" value="1"/>
</dbReference>
<organism evidence="10 11">
    <name type="scientific">Lacinutrix venerupis</name>
    <dbReference type="NCBI Taxonomy" id="1486034"/>
    <lineage>
        <taxon>Bacteria</taxon>
        <taxon>Pseudomonadati</taxon>
        <taxon>Bacteroidota</taxon>
        <taxon>Flavobacteriia</taxon>
        <taxon>Flavobacteriales</taxon>
        <taxon>Flavobacteriaceae</taxon>
        <taxon>Lacinutrix</taxon>
    </lineage>
</organism>
<feature type="binding site" evidence="8">
    <location>
        <begin position="26"/>
        <end position="31"/>
    </location>
    <ligand>
        <name>ATP</name>
        <dbReference type="ChEBI" id="CHEBI:30616"/>
    </ligand>
</feature>
<comment type="function">
    <text evidence="8">Ligates lysine onto the cytidine present at position 34 of the AUA codon-specific tRNA(Ile) that contains the anticodon CAU, in an ATP-dependent manner. Cytidine is converted to lysidine, thus changing the amino acid specificity of the tRNA from methionine to isoleucine.</text>
</comment>
<comment type="similarity">
    <text evidence="8">Belongs to the tRNA(Ile)-lysidine synthase family.</text>
</comment>
<keyword evidence="11" id="KW-1185">Reference proteome</keyword>
<dbReference type="Proteomes" id="UP000187506">
    <property type="component" value="Chromosome"/>
</dbReference>
<evidence type="ECO:0000256" key="3">
    <source>
        <dbReference type="ARBA" id="ARBA00022598"/>
    </source>
</evidence>
<dbReference type="GO" id="GO:0006400">
    <property type="term" value="P:tRNA modification"/>
    <property type="evidence" value="ECO:0007669"/>
    <property type="project" value="UniProtKB-UniRule"/>
</dbReference>
<dbReference type="NCBIfam" id="TIGR02432">
    <property type="entry name" value="lysidine_TilS_N"/>
    <property type="match status" value="1"/>
</dbReference>
<dbReference type="GO" id="GO:0032267">
    <property type="term" value="F:tRNA(Ile)-lysidine synthase activity"/>
    <property type="evidence" value="ECO:0007669"/>
    <property type="project" value="UniProtKB-EC"/>
</dbReference>
<comment type="subcellular location">
    <subcellularLocation>
        <location evidence="1 8">Cytoplasm</location>
    </subcellularLocation>
</comment>
<dbReference type="GO" id="GO:0005524">
    <property type="term" value="F:ATP binding"/>
    <property type="evidence" value="ECO:0007669"/>
    <property type="project" value="UniProtKB-UniRule"/>
</dbReference>
<evidence type="ECO:0000256" key="1">
    <source>
        <dbReference type="ARBA" id="ARBA00004496"/>
    </source>
</evidence>
<dbReference type="NCBIfam" id="TIGR02433">
    <property type="entry name" value="lysidine_TilS_C"/>
    <property type="match status" value="1"/>
</dbReference>
<comment type="catalytic activity">
    <reaction evidence="7 8">
        <text>cytidine(34) in tRNA(Ile2) + L-lysine + ATP = lysidine(34) in tRNA(Ile2) + AMP + diphosphate + H(+)</text>
        <dbReference type="Rhea" id="RHEA:43744"/>
        <dbReference type="Rhea" id="RHEA-COMP:10625"/>
        <dbReference type="Rhea" id="RHEA-COMP:10670"/>
        <dbReference type="ChEBI" id="CHEBI:15378"/>
        <dbReference type="ChEBI" id="CHEBI:30616"/>
        <dbReference type="ChEBI" id="CHEBI:32551"/>
        <dbReference type="ChEBI" id="CHEBI:33019"/>
        <dbReference type="ChEBI" id="CHEBI:82748"/>
        <dbReference type="ChEBI" id="CHEBI:83665"/>
        <dbReference type="ChEBI" id="CHEBI:456215"/>
        <dbReference type="EC" id="6.3.4.19"/>
    </reaction>
</comment>
<dbReference type="KEGG" id="lvn:BWR22_08995"/>
<evidence type="ECO:0000256" key="4">
    <source>
        <dbReference type="ARBA" id="ARBA00022694"/>
    </source>
</evidence>
<keyword evidence="3 8" id="KW-0436">Ligase</keyword>
<sequence>MQKHFQKYLNNHFSFLKEKKVLIAISGGLDSVVLTHLCKAENLNISLAHCNFNLRDLESNEDETFVLNLAQTLNLEVFTQHFNTTSYAQENNLSIQMAARTLRYNWFQDLTERLNFDYILTAHHADDNLETFLINLTRGTGLSGLTGIPATNGNIVRPLLKFSRERIENFAKQENIKWREDSSNASTKYLRNKLRHEIIPKLKETNPKLLQNFDNTLEHLKDASSIIESSVNSVLKQAISSADNGEVVYEISELSKLKNKKAYLVEIFKPYGFTAFNDIEALLSAQSGKQIFSETHRLIKDRTQIILTGLPVQQDDRIFTITQDVKDITLQNGILFFDKVKEVKKAFNNEIFVDEETLTYPLTVRKWQDGDYFYPLGGNGKKKLSKYFKDEKLSLLDKEKCFLLCSANKVVWVINYRADERFKVTENTKKILKISFKK</sequence>
<dbReference type="InterPro" id="IPR012796">
    <property type="entry name" value="Lysidine-tRNA-synth_C"/>
</dbReference>
<gene>
    <name evidence="8" type="primary">tilS</name>
    <name evidence="10" type="ORF">BWR22_08995</name>
</gene>
<evidence type="ECO:0000256" key="5">
    <source>
        <dbReference type="ARBA" id="ARBA00022741"/>
    </source>
</evidence>
<dbReference type="SMART" id="SM00977">
    <property type="entry name" value="TilS_C"/>
    <property type="match status" value="1"/>
</dbReference>